<sequence>MTKRNMSVAISAGPIWDFMPNLNYGAKLSDFIDWLNKMTEEIPAEYRGTAEIEITSEGGWEGEHHVEIIIRYTRPKTAQEIRDHEAIEARTAKQEENHERAIYDRLHRRFG</sequence>
<gene>
    <name evidence="1" type="ORF">LCGC14_0611940</name>
</gene>
<evidence type="ECO:0000313" key="1">
    <source>
        <dbReference type="EMBL" id="KKN52505.1"/>
    </source>
</evidence>
<organism evidence="1">
    <name type="scientific">marine sediment metagenome</name>
    <dbReference type="NCBI Taxonomy" id="412755"/>
    <lineage>
        <taxon>unclassified sequences</taxon>
        <taxon>metagenomes</taxon>
        <taxon>ecological metagenomes</taxon>
    </lineage>
</organism>
<protein>
    <submittedName>
        <fullName evidence="1">Uncharacterized protein</fullName>
    </submittedName>
</protein>
<dbReference type="EMBL" id="LAZR01001016">
    <property type="protein sequence ID" value="KKN52505.1"/>
    <property type="molecule type" value="Genomic_DNA"/>
</dbReference>
<dbReference type="AlphaFoldDB" id="A0A0F9R7H1"/>
<reference evidence="1" key="1">
    <citation type="journal article" date="2015" name="Nature">
        <title>Complex archaea that bridge the gap between prokaryotes and eukaryotes.</title>
        <authorList>
            <person name="Spang A."/>
            <person name="Saw J.H."/>
            <person name="Jorgensen S.L."/>
            <person name="Zaremba-Niedzwiedzka K."/>
            <person name="Martijn J."/>
            <person name="Lind A.E."/>
            <person name="van Eijk R."/>
            <person name="Schleper C."/>
            <person name="Guy L."/>
            <person name="Ettema T.J."/>
        </authorList>
    </citation>
    <scope>NUCLEOTIDE SEQUENCE</scope>
</reference>
<name>A0A0F9R7H1_9ZZZZ</name>
<proteinExistence type="predicted"/>
<comment type="caution">
    <text evidence="1">The sequence shown here is derived from an EMBL/GenBank/DDBJ whole genome shotgun (WGS) entry which is preliminary data.</text>
</comment>
<accession>A0A0F9R7H1</accession>